<feature type="region of interest" description="Disordered" evidence="1">
    <location>
        <begin position="99"/>
        <end position="161"/>
    </location>
</feature>
<feature type="compositionally biased region" description="Basic residues" evidence="1">
    <location>
        <begin position="135"/>
        <end position="144"/>
    </location>
</feature>
<reference evidence="2 3" key="1">
    <citation type="submission" date="2017-11" db="EMBL/GenBank/DDBJ databases">
        <title>De-novo sequencing of pomegranate (Punica granatum L.) genome.</title>
        <authorList>
            <person name="Akparov Z."/>
            <person name="Amiraslanov A."/>
            <person name="Hajiyeva S."/>
            <person name="Abbasov M."/>
            <person name="Kaur K."/>
            <person name="Hamwieh A."/>
            <person name="Solovyev V."/>
            <person name="Salamov A."/>
            <person name="Braich B."/>
            <person name="Kosarev P."/>
            <person name="Mahmoud A."/>
            <person name="Hajiyev E."/>
            <person name="Babayeva S."/>
            <person name="Izzatullayeva V."/>
            <person name="Mammadov A."/>
            <person name="Mammadov A."/>
            <person name="Sharifova S."/>
            <person name="Ojaghi J."/>
            <person name="Eynullazada K."/>
            <person name="Bayramov B."/>
            <person name="Abdulazimova A."/>
            <person name="Shahmuradov I."/>
        </authorList>
    </citation>
    <scope>NUCLEOTIDE SEQUENCE [LARGE SCALE GENOMIC DNA]</scope>
    <source>
        <strain evidence="3">cv. AG2017</strain>
        <tissue evidence="2">Leaf</tissue>
    </source>
</reference>
<accession>A0A2I0IKI7</accession>
<feature type="compositionally biased region" description="Basic and acidic residues" evidence="1">
    <location>
        <begin position="99"/>
        <end position="112"/>
    </location>
</feature>
<evidence type="ECO:0000256" key="1">
    <source>
        <dbReference type="SAM" id="MobiDB-lite"/>
    </source>
</evidence>
<sequence>MAVRPLSLNQPREEGKEATESRVGWATRVPDRVGTNPTGRKPPGKRAGLEWAAAHETVAGHNDSKWPGALQRWPQVARGVSNIGDGERIMDTPFFQGCHERQEERKEPERRWMSMGTDVHNRERKKNGQREHMDQRKKKNKRKVGWSEKKGGETGAHQSLD</sequence>
<evidence type="ECO:0000313" key="3">
    <source>
        <dbReference type="Proteomes" id="UP000233551"/>
    </source>
</evidence>
<keyword evidence="3" id="KW-1185">Reference proteome</keyword>
<dbReference type="Proteomes" id="UP000233551">
    <property type="component" value="Unassembled WGS sequence"/>
</dbReference>
<gene>
    <name evidence="2" type="ORF">CRG98_035108</name>
</gene>
<name>A0A2I0IKI7_PUNGR</name>
<dbReference type="AlphaFoldDB" id="A0A2I0IKI7"/>
<feature type="region of interest" description="Disordered" evidence="1">
    <location>
        <begin position="1"/>
        <end position="46"/>
    </location>
</feature>
<proteinExistence type="predicted"/>
<comment type="caution">
    <text evidence="2">The sequence shown here is derived from an EMBL/GenBank/DDBJ whole genome shotgun (WGS) entry which is preliminary data.</text>
</comment>
<protein>
    <submittedName>
        <fullName evidence="2">Uncharacterized protein</fullName>
    </submittedName>
</protein>
<dbReference type="EMBL" id="PGOL01002876">
    <property type="protein sequence ID" value="PKI44521.1"/>
    <property type="molecule type" value="Genomic_DNA"/>
</dbReference>
<organism evidence="2 3">
    <name type="scientific">Punica granatum</name>
    <name type="common">Pomegranate</name>
    <dbReference type="NCBI Taxonomy" id="22663"/>
    <lineage>
        <taxon>Eukaryota</taxon>
        <taxon>Viridiplantae</taxon>
        <taxon>Streptophyta</taxon>
        <taxon>Embryophyta</taxon>
        <taxon>Tracheophyta</taxon>
        <taxon>Spermatophyta</taxon>
        <taxon>Magnoliopsida</taxon>
        <taxon>eudicotyledons</taxon>
        <taxon>Gunneridae</taxon>
        <taxon>Pentapetalae</taxon>
        <taxon>rosids</taxon>
        <taxon>malvids</taxon>
        <taxon>Myrtales</taxon>
        <taxon>Lythraceae</taxon>
        <taxon>Punica</taxon>
    </lineage>
</organism>
<evidence type="ECO:0000313" key="2">
    <source>
        <dbReference type="EMBL" id="PKI44521.1"/>
    </source>
</evidence>
<feature type="compositionally biased region" description="Basic and acidic residues" evidence="1">
    <location>
        <begin position="11"/>
        <end position="20"/>
    </location>
</feature>